<dbReference type="GO" id="GO:0000776">
    <property type="term" value="C:kinetochore"/>
    <property type="evidence" value="ECO:0000318"/>
    <property type="project" value="GO_Central"/>
</dbReference>
<evidence type="ECO:0000313" key="3">
    <source>
        <dbReference type="Ensembl" id="ENSMODP00000047571.1"/>
    </source>
</evidence>
<reference evidence="3 4" key="1">
    <citation type="journal article" date="2007" name="Nature">
        <title>Genome of the marsupial Monodelphis domestica reveals innovation in non-coding sequences.</title>
        <authorList>
            <person name="Mikkelsen T.S."/>
            <person name="Wakefield M.J."/>
            <person name="Aken B."/>
            <person name="Amemiya C.T."/>
            <person name="Chang J.L."/>
            <person name="Duke S."/>
            <person name="Garber M."/>
            <person name="Gentles A.J."/>
            <person name="Goodstadt L."/>
            <person name="Heger A."/>
            <person name="Jurka J."/>
            <person name="Kamal M."/>
            <person name="Mauceli E."/>
            <person name="Searle S.M."/>
            <person name="Sharpe T."/>
            <person name="Baker M.L."/>
            <person name="Batzer M.A."/>
            <person name="Benos P.V."/>
            <person name="Belov K."/>
            <person name="Clamp M."/>
            <person name="Cook A."/>
            <person name="Cuff J."/>
            <person name="Das R."/>
            <person name="Davidow L."/>
            <person name="Deakin J.E."/>
            <person name="Fazzari M.J."/>
            <person name="Glass J.L."/>
            <person name="Grabherr M."/>
            <person name="Greally J.M."/>
            <person name="Gu W."/>
            <person name="Hore T.A."/>
            <person name="Huttley G.A."/>
            <person name="Kleber M."/>
            <person name="Jirtle R.L."/>
            <person name="Koina E."/>
            <person name="Lee J.T."/>
            <person name="Mahony S."/>
            <person name="Marra M.A."/>
            <person name="Miller R.D."/>
            <person name="Nicholls R.D."/>
            <person name="Oda M."/>
            <person name="Papenfuss A.T."/>
            <person name="Parra Z.E."/>
            <person name="Pollock D.D."/>
            <person name="Ray D.A."/>
            <person name="Schein J.E."/>
            <person name="Speed T.P."/>
            <person name="Thompson K."/>
            <person name="VandeBerg J.L."/>
            <person name="Wade C.M."/>
            <person name="Walker J.A."/>
            <person name="Waters P.D."/>
            <person name="Webber C."/>
            <person name="Weidman J.R."/>
            <person name="Xie X."/>
            <person name="Zody M.C."/>
            <person name="Baldwin J."/>
            <person name="Abdouelleil A."/>
            <person name="Abdulkadir J."/>
            <person name="Abebe A."/>
            <person name="Abera B."/>
            <person name="Abreu J."/>
            <person name="Acer S.C."/>
            <person name="Aftuck L."/>
            <person name="Alexander A."/>
            <person name="An P."/>
            <person name="Anderson E."/>
            <person name="Anderson S."/>
            <person name="Arachi H."/>
            <person name="Azer M."/>
            <person name="Bachantsang P."/>
            <person name="Barry A."/>
            <person name="Bayul T."/>
            <person name="Berlin A."/>
            <person name="Bessette D."/>
            <person name="Bloom T."/>
            <person name="Bloom T."/>
            <person name="Boguslavskiy L."/>
            <person name="Bonnet C."/>
            <person name="Boukhgalter B."/>
            <person name="Bourzgui I."/>
            <person name="Brown A."/>
            <person name="Cahill P."/>
            <person name="Channer S."/>
            <person name="Cheshatsang Y."/>
            <person name="Chuda L."/>
            <person name="Citroen M."/>
            <person name="Collymore A."/>
            <person name="Cooke P."/>
            <person name="Costello M."/>
            <person name="D'Aco K."/>
            <person name="Daza R."/>
            <person name="De Haan G."/>
            <person name="DeGray S."/>
            <person name="DeMaso C."/>
            <person name="Dhargay N."/>
            <person name="Dooley K."/>
            <person name="Dooley E."/>
            <person name="Doricent M."/>
            <person name="Dorje P."/>
            <person name="Dorjee K."/>
            <person name="Dupes A."/>
            <person name="Elong R."/>
            <person name="Falk J."/>
            <person name="Farina A."/>
            <person name="Faro S."/>
            <person name="Ferguson D."/>
            <person name="Fisher S."/>
            <person name="Foley C.D."/>
            <person name="Franke A."/>
            <person name="Friedrich D."/>
            <person name="Gadbois L."/>
            <person name="Gearin G."/>
            <person name="Gearin C.R."/>
            <person name="Giannoukos G."/>
            <person name="Goode T."/>
            <person name="Graham J."/>
            <person name="Grandbois E."/>
            <person name="Grewal S."/>
            <person name="Gyaltsen K."/>
            <person name="Hafez N."/>
            <person name="Hagos B."/>
            <person name="Hall J."/>
            <person name="Henson C."/>
            <person name="Hollinger A."/>
            <person name="Honan T."/>
            <person name="Huard M.D."/>
            <person name="Hughes L."/>
            <person name="Hurhula B."/>
            <person name="Husby M.E."/>
            <person name="Kamat A."/>
            <person name="Kanga B."/>
            <person name="Kashin S."/>
            <person name="Khazanovich D."/>
            <person name="Kisner P."/>
            <person name="Lance K."/>
            <person name="Lara M."/>
            <person name="Lee W."/>
            <person name="Lennon N."/>
            <person name="Letendre F."/>
            <person name="LeVine R."/>
            <person name="Lipovsky A."/>
            <person name="Liu X."/>
            <person name="Liu J."/>
            <person name="Liu S."/>
            <person name="Lokyitsang T."/>
            <person name="Lokyitsang Y."/>
            <person name="Lubonja R."/>
            <person name="Lui A."/>
            <person name="MacDonald P."/>
            <person name="Magnisalis V."/>
            <person name="Maru K."/>
            <person name="Matthews C."/>
            <person name="McCusker W."/>
            <person name="McDonough S."/>
            <person name="Mehta T."/>
            <person name="Meldrim J."/>
            <person name="Meneus L."/>
            <person name="Mihai O."/>
            <person name="Mihalev A."/>
            <person name="Mihova T."/>
            <person name="Mittelman R."/>
            <person name="Mlenga V."/>
            <person name="Montmayeur A."/>
            <person name="Mulrain L."/>
            <person name="Navidi A."/>
            <person name="Naylor J."/>
            <person name="Negash T."/>
            <person name="Nguyen T."/>
            <person name="Nguyen N."/>
            <person name="Nicol R."/>
            <person name="Norbu C."/>
            <person name="Norbu N."/>
            <person name="Novod N."/>
            <person name="O'Neill B."/>
            <person name="Osman S."/>
            <person name="Markiewicz E."/>
            <person name="Oyono O.L."/>
            <person name="Patti C."/>
            <person name="Phunkhang P."/>
            <person name="Pierre F."/>
            <person name="Priest M."/>
            <person name="Raghuraman S."/>
            <person name="Rege F."/>
            <person name="Reyes R."/>
            <person name="Rise C."/>
            <person name="Rogov P."/>
            <person name="Ross K."/>
            <person name="Ryan E."/>
            <person name="Settipalli S."/>
            <person name="Shea T."/>
            <person name="Sherpa N."/>
            <person name="Shi L."/>
            <person name="Shih D."/>
            <person name="Sparrow T."/>
            <person name="Spaulding J."/>
            <person name="Stalker J."/>
            <person name="Stange-Thomann N."/>
            <person name="Stavropoulos S."/>
            <person name="Stone C."/>
            <person name="Strader C."/>
            <person name="Tesfaye S."/>
            <person name="Thomson T."/>
            <person name="Thoulutsang Y."/>
            <person name="Thoulutsang D."/>
            <person name="Topham K."/>
            <person name="Topping I."/>
            <person name="Tsamla T."/>
            <person name="Vassiliev H."/>
            <person name="Vo A."/>
            <person name="Wangchuk T."/>
            <person name="Wangdi T."/>
            <person name="Weiand M."/>
            <person name="Wilkinson J."/>
            <person name="Wilson A."/>
            <person name="Yadav S."/>
            <person name="Young G."/>
            <person name="Yu Q."/>
            <person name="Zembek L."/>
            <person name="Zhong D."/>
            <person name="Zimmer A."/>
            <person name="Zwirko Z."/>
            <person name="Jaffe D.B."/>
            <person name="Alvarez P."/>
            <person name="Brockman W."/>
            <person name="Butler J."/>
            <person name="Chin C."/>
            <person name="Gnerre S."/>
            <person name="MacCallum I."/>
            <person name="Graves J.A."/>
            <person name="Ponting C.P."/>
            <person name="Breen M."/>
            <person name="Samollow P.B."/>
            <person name="Lander E.S."/>
            <person name="Lindblad-Toh K."/>
        </authorList>
    </citation>
    <scope>NUCLEOTIDE SEQUENCE [LARGE SCALE GENOMIC DNA]</scope>
</reference>
<dbReference type="Bgee" id="ENSMODG00000046694">
    <property type="expression patterns" value="Expressed in hindlimb bud and 21 other cell types or tissues"/>
</dbReference>
<dbReference type="GO" id="GO:0007051">
    <property type="term" value="P:spindle organization"/>
    <property type="evidence" value="ECO:0000318"/>
    <property type="project" value="GO_Central"/>
</dbReference>
<dbReference type="OrthoDB" id="9940269at2759"/>
<dbReference type="OMA" id="QESTADH"/>
<feature type="coiled-coil region" evidence="1">
    <location>
        <begin position="113"/>
        <end position="158"/>
    </location>
</feature>
<dbReference type="PANTHER" id="PTHR31940:SF2">
    <property type="entry name" value="SMALL KINETOCHORE-ASSOCIATED PROTEIN"/>
    <property type="match status" value="1"/>
</dbReference>
<dbReference type="Ensembl" id="ENSMODT00000056985.1">
    <property type="protein sequence ID" value="ENSMODP00000047571.1"/>
    <property type="gene ID" value="ENSMODG00000046694.1"/>
</dbReference>
<feature type="region of interest" description="Disordered" evidence="2">
    <location>
        <begin position="80"/>
        <end position="99"/>
    </location>
</feature>
<proteinExistence type="predicted"/>
<name>A0A5F8GK51_MONDO</name>
<keyword evidence="4" id="KW-1185">Reference proteome</keyword>
<dbReference type="GeneTree" id="ENSGT00390000010376"/>
<protein>
    <submittedName>
        <fullName evidence="3">Kinetochore localized astrin (SPAG5) binding protein</fullName>
    </submittedName>
</protein>
<dbReference type="GO" id="GO:0035371">
    <property type="term" value="C:microtubule plus-end"/>
    <property type="evidence" value="ECO:0000318"/>
    <property type="project" value="GO_Central"/>
</dbReference>
<dbReference type="InterPro" id="IPR033373">
    <property type="entry name" value="SKAP"/>
</dbReference>
<dbReference type="Proteomes" id="UP000002280">
    <property type="component" value="Chromosome 1"/>
</dbReference>
<dbReference type="PANTHER" id="PTHR31940">
    <property type="entry name" value="SMALL KINETOCHORE-ASSOCIATED PROTEIN"/>
    <property type="match status" value="1"/>
</dbReference>
<evidence type="ECO:0000256" key="1">
    <source>
        <dbReference type="SAM" id="Coils"/>
    </source>
</evidence>
<dbReference type="GO" id="GO:0072686">
    <property type="term" value="C:mitotic spindle"/>
    <property type="evidence" value="ECO:0000318"/>
    <property type="project" value="GO_Central"/>
</dbReference>
<feature type="coiled-coil region" evidence="1">
    <location>
        <begin position="197"/>
        <end position="259"/>
    </location>
</feature>
<dbReference type="GO" id="GO:0051988">
    <property type="term" value="P:regulation of attachment of spindle microtubules to kinetochore"/>
    <property type="evidence" value="ECO:0000318"/>
    <property type="project" value="GO_Central"/>
</dbReference>
<dbReference type="GeneID" id="103106368"/>
<organism evidence="3 4">
    <name type="scientific">Monodelphis domestica</name>
    <name type="common">Gray short-tailed opossum</name>
    <dbReference type="NCBI Taxonomy" id="13616"/>
    <lineage>
        <taxon>Eukaryota</taxon>
        <taxon>Metazoa</taxon>
        <taxon>Chordata</taxon>
        <taxon>Craniata</taxon>
        <taxon>Vertebrata</taxon>
        <taxon>Euteleostomi</taxon>
        <taxon>Mammalia</taxon>
        <taxon>Metatheria</taxon>
        <taxon>Didelphimorphia</taxon>
        <taxon>Didelphidae</taxon>
        <taxon>Monodelphis</taxon>
    </lineage>
</organism>
<gene>
    <name evidence="3" type="primary">KNSTRN</name>
</gene>
<dbReference type="RefSeq" id="XP_007480110.1">
    <property type="nucleotide sequence ID" value="XM_007480048.3"/>
</dbReference>
<dbReference type="KEGG" id="mdo:103106368"/>
<evidence type="ECO:0000256" key="2">
    <source>
        <dbReference type="SAM" id="MobiDB-lite"/>
    </source>
</evidence>
<feature type="region of interest" description="Disordered" evidence="2">
    <location>
        <begin position="1"/>
        <end position="28"/>
    </location>
</feature>
<dbReference type="AlphaFoldDB" id="A0A5F8GK51"/>
<dbReference type="GO" id="GO:0034451">
    <property type="term" value="C:centriolar satellite"/>
    <property type="evidence" value="ECO:0000318"/>
    <property type="project" value="GO_Central"/>
</dbReference>
<dbReference type="FunCoup" id="A0A5F8GK51">
    <property type="interactions" value="84"/>
</dbReference>
<accession>A0A5F8GK51</accession>
<dbReference type="GO" id="GO:0000070">
    <property type="term" value="P:mitotic sister chromatid segregation"/>
    <property type="evidence" value="ECO:0000318"/>
    <property type="project" value="GO_Central"/>
</dbReference>
<dbReference type="STRING" id="13616.ENSMODP00000047571"/>
<keyword evidence="1" id="KW-0175">Coiled coil</keyword>
<reference evidence="3" key="2">
    <citation type="submission" date="2025-08" db="UniProtKB">
        <authorList>
            <consortium name="Ensembl"/>
        </authorList>
    </citation>
    <scope>IDENTIFICATION</scope>
</reference>
<dbReference type="InParanoid" id="A0A5F8GK51"/>
<dbReference type="CTD" id="90417"/>
<sequence>MESGCRLGAGDPAPAIERPGIQPGPTARVSISRSAFTYSAPSAALGGGQAMETQSRTAFKSQIPQRSKEMELHKALNSTDPENELNKTTRQRQMKTMDPAKKNIRKSYRPLSRQKAEEELKEKNQLLEAVNKQLYLKLTESQEELKVLTQKVELLEESQDSYLAILESGNIDPVTGKQILENHQETMKCQKDSVLLLESLKDELKLFNQTATKQMEELQALKVKLKVEEEKRSHFLEKQAAFNNKKDDLTATLKQMEQLLAL</sequence>
<evidence type="ECO:0000313" key="4">
    <source>
        <dbReference type="Proteomes" id="UP000002280"/>
    </source>
</evidence>
<reference evidence="3" key="3">
    <citation type="submission" date="2025-09" db="UniProtKB">
        <authorList>
            <consortium name="Ensembl"/>
        </authorList>
    </citation>
    <scope>IDENTIFICATION</scope>
</reference>